<keyword evidence="6" id="KW-1185">Reference proteome</keyword>
<keyword evidence="4" id="KW-0472">Membrane</keyword>
<dbReference type="GO" id="GO:0012505">
    <property type="term" value="C:endomembrane system"/>
    <property type="evidence" value="ECO:0007669"/>
    <property type="project" value="UniProtKB-ARBA"/>
</dbReference>
<accession>A0A554SP81</accession>
<dbReference type="Proteomes" id="UP000316988">
    <property type="component" value="Unassembled WGS sequence"/>
</dbReference>
<dbReference type="InterPro" id="IPR038261">
    <property type="entry name" value="GPP34-like_sf"/>
</dbReference>
<dbReference type="Pfam" id="PF05719">
    <property type="entry name" value="GPP34"/>
    <property type="match status" value="1"/>
</dbReference>
<keyword evidence="2" id="KW-0333">Golgi apparatus</keyword>
<reference evidence="5 6" key="1">
    <citation type="submission" date="2019-07" db="EMBL/GenBank/DDBJ databases">
        <authorList>
            <person name="Zhao L.H."/>
        </authorList>
    </citation>
    <scope>NUCLEOTIDE SEQUENCE [LARGE SCALE GENOMIC DNA]</scope>
    <source>
        <strain evidence="5 6">Co35</strain>
    </source>
</reference>
<keyword evidence="3" id="KW-0446">Lipid-binding</keyword>
<protein>
    <submittedName>
        <fullName evidence="5">GPP34 family phosphoprotein</fullName>
    </submittedName>
</protein>
<evidence type="ECO:0000256" key="2">
    <source>
        <dbReference type="ARBA" id="ARBA00023034"/>
    </source>
</evidence>
<evidence type="ECO:0000313" key="6">
    <source>
        <dbReference type="Proteomes" id="UP000316988"/>
    </source>
</evidence>
<proteinExistence type="predicted"/>
<dbReference type="Gene3D" id="1.10.3630.10">
    <property type="entry name" value="yeast vps74-n-term truncation variant domain like"/>
    <property type="match status" value="1"/>
</dbReference>
<comment type="subcellular location">
    <subcellularLocation>
        <location evidence="1">Golgi apparatus membrane</location>
        <topology evidence="1">Peripheral membrane protein</topology>
        <orientation evidence="1">Cytoplasmic side</orientation>
    </subcellularLocation>
</comment>
<evidence type="ECO:0000256" key="1">
    <source>
        <dbReference type="ARBA" id="ARBA00004255"/>
    </source>
</evidence>
<dbReference type="GO" id="GO:0005737">
    <property type="term" value="C:cytoplasm"/>
    <property type="evidence" value="ECO:0007669"/>
    <property type="project" value="UniProtKB-ARBA"/>
</dbReference>
<dbReference type="OrthoDB" id="4962633at2"/>
<dbReference type="RefSeq" id="WP_143911121.1">
    <property type="nucleotide sequence ID" value="NZ_VLNT01000001.1"/>
</dbReference>
<dbReference type="AlphaFoldDB" id="A0A554SP81"/>
<evidence type="ECO:0000313" key="5">
    <source>
        <dbReference type="EMBL" id="TSD68173.1"/>
    </source>
</evidence>
<dbReference type="InterPro" id="IPR008628">
    <property type="entry name" value="GPP34-like"/>
</dbReference>
<sequence length="220" mass="23447">MSIATDLVLVATDPTTHKLTLSSVDNDAIIGGAHLLELVAARRLAVEGTAKKVRVRVLDGSPYPEPEVEDALARMRDGKTRKASDAVSRLGKNGVQNAYRRLVGAGQVRDRQESILGFKLRRYDVVDIVRREDLIARVRGTLLQGLPVDATSGPLIGLLQASDQLKLVTSREERKPAKAAAEAVSAGDWASAGVKDAITETQTALAVAVFTPTIIATTSS</sequence>
<gene>
    <name evidence="5" type="ORF">FNM00_00830</name>
</gene>
<organism evidence="5 6">
    <name type="scientific">Aeromicrobium piscarium</name>
    <dbReference type="NCBI Taxonomy" id="2590901"/>
    <lineage>
        <taxon>Bacteria</taxon>
        <taxon>Bacillati</taxon>
        <taxon>Actinomycetota</taxon>
        <taxon>Actinomycetes</taxon>
        <taxon>Propionibacteriales</taxon>
        <taxon>Nocardioidaceae</taxon>
        <taxon>Aeromicrobium</taxon>
    </lineage>
</organism>
<dbReference type="GO" id="GO:0070273">
    <property type="term" value="F:phosphatidylinositol-4-phosphate binding"/>
    <property type="evidence" value="ECO:0007669"/>
    <property type="project" value="InterPro"/>
</dbReference>
<evidence type="ECO:0000256" key="4">
    <source>
        <dbReference type="ARBA" id="ARBA00023136"/>
    </source>
</evidence>
<comment type="caution">
    <text evidence="5">The sequence shown here is derived from an EMBL/GenBank/DDBJ whole genome shotgun (WGS) entry which is preliminary data.</text>
</comment>
<evidence type="ECO:0000256" key="3">
    <source>
        <dbReference type="ARBA" id="ARBA00023121"/>
    </source>
</evidence>
<name>A0A554SP81_9ACTN</name>
<dbReference type="EMBL" id="VLNT01000001">
    <property type="protein sequence ID" value="TSD68173.1"/>
    <property type="molecule type" value="Genomic_DNA"/>
</dbReference>